<dbReference type="AlphaFoldDB" id="A0A366EQF5"/>
<evidence type="ECO:0008006" key="3">
    <source>
        <dbReference type="Google" id="ProtNLM"/>
    </source>
</evidence>
<dbReference type="SUPFAM" id="SSF53756">
    <property type="entry name" value="UDP-Glycosyltransferase/glycogen phosphorylase"/>
    <property type="match status" value="1"/>
</dbReference>
<dbReference type="EMBL" id="QNRK01000038">
    <property type="protein sequence ID" value="RBP04637.1"/>
    <property type="molecule type" value="Genomic_DNA"/>
</dbReference>
<proteinExistence type="predicted"/>
<organism evidence="1 2">
    <name type="scientific">Roseiarcus fermentans</name>
    <dbReference type="NCBI Taxonomy" id="1473586"/>
    <lineage>
        <taxon>Bacteria</taxon>
        <taxon>Pseudomonadati</taxon>
        <taxon>Pseudomonadota</taxon>
        <taxon>Alphaproteobacteria</taxon>
        <taxon>Hyphomicrobiales</taxon>
        <taxon>Roseiarcaceae</taxon>
        <taxon>Roseiarcus</taxon>
    </lineage>
</organism>
<protein>
    <recommendedName>
        <fullName evidence="3">Glycosyltransferase involved in cell wall biosynthesis</fullName>
    </recommendedName>
</protein>
<accession>A0A366EQF5</accession>
<comment type="caution">
    <text evidence="1">The sequence shown here is derived from an EMBL/GenBank/DDBJ whole genome shotgun (WGS) entry which is preliminary data.</text>
</comment>
<evidence type="ECO:0000313" key="2">
    <source>
        <dbReference type="Proteomes" id="UP000253529"/>
    </source>
</evidence>
<name>A0A366EQF5_9HYPH</name>
<reference evidence="1 2" key="1">
    <citation type="submission" date="2018-06" db="EMBL/GenBank/DDBJ databases">
        <title>Genomic Encyclopedia of Type Strains, Phase IV (KMG-IV): sequencing the most valuable type-strain genomes for metagenomic binning, comparative biology and taxonomic classification.</title>
        <authorList>
            <person name="Goeker M."/>
        </authorList>
    </citation>
    <scope>NUCLEOTIDE SEQUENCE [LARGE SCALE GENOMIC DNA]</scope>
    <source>
        <strain evidence="1 2">DSM 24875</strain>
    </source>
</reference>
<keyword evidence="2" id="KW-1185">Reference proteome</keyword>
<gene>
    <name evidence="1" type="ORF">DFR50_13821</name>
</gene>
<sequence length="651" mass="71564">MAILRKSPLLDPVWYRQSYPDLRDTPTDVARHYLEHGAAEGRNPGPQFNTAFYLQNNPDAASSGLNPLVHFILHGQKAGVASGPPTGQEVRQQWVRSPDALRREFLDALVARRSAGATEAAASPGRPLPEEEEFARGFDVEFYLESNPDVCEAGINPIVHYLDNGWIEGRDPAPWFGTRYYLKANADVAAAGVNPFWHYIASGAKEGRPARRETDARRRLLEHLDFPETERKRVLVPDRDRIDEDRLDQRLVSALQSASGIVCSISHTCYPSVTAGTELFIGDEQARLNSDGFTYIHISPVYPSNMTFDGSAADECWIVIDGEKIGVASYATIARALRTHAQRASMRRIFVVHSAQGHSTRGLIAICEALDAAHAYYWLHNYSSVCYGDNLLRNNILFCQAPPIGSVACDICIFGGDRERHVGSLKALFDIANFVVVAPSEAARDIWSRASDLPRRSVVVVEHCRLVGAARRPHRDVRPGPPVRVGFLGYPVMHKGWTVFERIVSATRGDSAYQFFHFASAKAIVSTTRIEGVAVDVSRDRRDEMTRALTTHAIDVVVIPALWPETFSYTTFEALAAGCDVLTLADSGNVAAKVSSSQRGRVFPDEESLVGFFTSHQVVDLVRIRASQPNAVSSIVHCGTTAALVADGSIG</sequence>
<dbReference type="Proteomes" id="UP000253529">
    <property type="component" value="Unassembled WGS sequence"/>
</dbReference>
<evidence type="ECO:0000313" key="1">
    <source>
        <dbReference type="EMBL" id="RBP04637.1"/>
    </source>
</evidence>